<keyword evidence="1" id="KW-1133">Transmembrane helix</keyword>
<comment type="caution">
    <text evidence="2">The sequence shown here is derived from an EMBL/GenBank/DDBJ whole genome shotgun (WGS) entry which is preliminary data.</text>
</comment>
<keyword evidence="1" id="KW-0472">Membrane</keyword>
<organism evidence="2 3">
    <name type="scientific">Gemelliphila palaticanis</name>
    <dbReference type="NCBI Taxonomy" id="81950"/>
    <lineage>
        <taxon>Bacteria</taxon>
        <taxon>Bacillati</taxon>
        <taxon>Bacillota</taxon>
        <taxon>Bacilli</taxon>
        <taxon>Bacillales</taxon>
        <taxon>Gemellaceae</taxon>
        <taxon>Gemelliphila</taxon>
    </lineage>
</organism>
<feature type="transmembrane region" description="Helical" evidence="1">
    <location>
        <begin position="217"/>
        <end position="235"/>
    </location>
</feature>
<feature type="transmembrane region" description="Helical" evidence="1">
    <location>
        <begin position="128"/>
        <end position="153"/>
    </location>
</feature>
<reference evidence="2 3" key="1">
    <citation type="submission" date="2020-07" db="EMBL/GenBank/DDBJ databases">
        <title>MOT database genomes.</title>
        <authorList>
            <person name="Joseph S."/>
            <person name="Aduse-Opoku J."/>
            <person name="Hashim A."/>
            <person name="Wade W."/>
            <person name="Curtis M."/>
        </authorList>
    </citation>
    <scope>NUCLEOTIDE SEQUENCE [LARGE SCALE GENOMIC DNA]</scope>
    <source>
        <strain evidence="2 3">CIP 106318</strain>
    </source>
</reference>
<evidence type="ECO:0000313" key="3">
    <source>
        <dbReference type="Proteomes" id="UP000531840"/>
    </source>
</evidence>
<evidence type="ECO:0000313" key="2">
    <source>
        <dbReference type="EMBL" id="NYS47892.1"/>
    </source>
</evidence>
<feature type="transmembrane region" description="Helical" evidence="1">
    <location>
        <begin position="271"/>
        <end position="289"/>
    </location>
</feature>
<feature type="transmembrane region" description="Helical" evidence="1">
    <location>
        <begin position="57"/>
        <end position="72"/>
    </location>
</feature>
<keyword evidence="1" id="KW-0812">Transmembrane</keyword>
<proteinExistence type="predicted"/>
<sequence length="474" mass="55959">MNIINKKMIEVLMNVINKIKMLLKYIFITRPMLLPFILSIILDLITIFILLNFYKQSIILYLITIFVLLYKLDKQSISFLCENIWFIVIVIICFILIFMYYYFFGKIRKEEFKKSSINSYIKVSKKRFLNYIWGSFLTLFKLIPQGVVLIYLIKEDLIKYIKEDLLTLFTIILWIVILYVVINNVLFLLMPIPPIITFIILLTPIILFSLIGINNGIINWVFISIVLVTCINGLIDTDIKIVSFSDRIKNHLDNEFSSDFKDKVRKLKYEFLISIPFVYIGLYVSELIQEQLSCYYYKNPILFIVSISLMKMVILLCIIIIYIELKNIILDNIFRIIFKYTINKVLKNDGIYINAYVENGKWSLSHNNYFYVKGNEFQHINININTKYILEDNKLKYVKKVECYKKIKFVTDDILRVGSKYYINSCSETLKEINGLDTFKGDKLLKKVDKKSIALVAFMLLTTIVAIYIVLRNL</sequence>
<name>A0ABX2T2M8_9BACL</name>
<evidence type="ECO:0000256" key="1">
    <source>
        <dbReference type="SAM" id="Phobius"/>
    </source>
</evidence>
<dbReference type="EMBL" id="JACBYF010000016">
    <property type="protein sequence ID" value="NYS47892.1"/>
    <property type="molecule type" value="Genomic_DNA"/>
</dbReference>
<feature type="transmembrane region" description="Helical" evidence="1">
    <location>
        <begin position="301"/>
        <end position="325"/>
    </location>
</feature>
<keyword evidence="3" id="KW-1185">Reference proteome</keyword>
<feature type="transmembrane region" description="Helical" evidence="1">
    <location>
        <begin position="84"/>
        <end position="104"/>
    </location>
</feature>
<gene>
    <name evidence="2" type="ORF">HZY85_06785</name>
</gene>
<dbReference type="RefSeq" id="WP_179941675.1">
    <property type="nucleotide sequence ID" value="NZ_JACBYF010000016.1"/>
</dbReference>
<feature type="transmembrane region" description="Helical" evidence="1">
    <location>
        <begin position="453"/>
        <end position="471"/>
    </location>
</feature>
<dbReference type="Proteomes" id="UP000531840">
    <property type="component" value="Unassembled WGS sequence"/>
</dbReference>
<feature type="transmembrane region" description="Helical" evidence="1">
    <location>
        <begin position="195"/>
        <end position="211"/>
    </location>
</feature>
<feature type="transmembrane region" description="Helical" evidence="1">
    <location>
        <begin position="165"/>
        <end position="188"/>
    </location>
</feature>
<feature type="transmembrane region" description="Helical" evidence="1">
    <location>
        <begin position="32"/>
        <end position="50"/>
    </location>
</feature>
<accession>A0ABX2T2M8</accession>
<protein>
    <submittedName>
        <fullName evidence="2">Uncharacterized protein</fullName>
    </submittedName>
</protein>